<dbReference type="AlphaFoldDB" id="A0A2G5TZE1"/>
<name>A0A2G5TZE1_9PELO</name>
<accession>A0A2G5TZE1</accession>
<gene>
    <name evidence="1" type="primary">Cnig_chr_IV.g12895</name>
    <name evidence="1" type="ORF">B9Z55_012895</name>
</gene>
<organism evidence="1 2">
    <name type="scientific">Caenorhabditis nigoni</name>
    <dbReference type="NCBI Taxonomy" id="1611254"/>
    <lineage>
        <taxon>Eukaryota</taxon>
        <taxon>Metazoa</taxon>
        <taxon>Ecdysozoa</taxon>
        <taxon>Nematoda</taxon>
        <taxon>Chromadorea</taxon>
        <taxon>Rhabditida</taxon>
        <taxon>Rhabditina</taxon>
        <taxon>Rhabditomorpha</taxon>
        <taxon>Rhabditoidea</taxon>
        <taxon>Rhabditidae</taxon>
        <taxon>Peloderinae</taxon>
        <taxon>Caenorhabditis</taxon>
    </lineage>
</organism>
<evidence type="ECO:0000313" key="2">
    <source>
        <dbReference type="Proteomes" id="UP000230233"/>
    </source>
</evidence>
<reference evidence="2" key="1">
    <citation type="submission" date="2017-10" db="EMBL/GenBank/DDBJ databases">
        <title>Rapid genome shrinkage in a self-fertile nematode reveals novel sperm competition proteins.</title>
        <authorList>
            <person name="Yin D."/>
            <person name="Schwarz E.M."/>
            <person name="Thomas C.G."/>
            <person name="Felde R.L."/>
            <person name="Korf I.F."/>
            <person name="Cutter A.D."/>
            <person name="Schartner C.M."/>
            <person name="Ralston E.J."/>
            <person name="Meyer B.J."/>
            <person name="Haag E.S."/>
        </authorList>
    </citation>
    <scope>NUCLEOTIDE SEQUENCE [LARGE SCALE GENOMIC DNA]</scope>
    <source>
        <strain evidence="2">JU1422</strain>
    </source>
</reference>
<dbReference type="Proteomes" id="UP000230233">
    <property type="component" value="Chromosome IV"/>
</dbReference>
<sequence length="92" mass="10342">MKSFAAHLKRMQLKDFPESPLEPIAYGHRRKSLALKDVRKLSVPATSEQPFGSQELQQSEFPNEVLLKLKDSLDDSKSPAIVEVHAEVQDAL</sequence>
<protein>
    <submittedName>
        <fullName evidence="1">Uncharacterized protein</fullName>
    </submittedName>
</protein>
<dbReference type="EMBL" id="PDUG01000004">
    <property type="protein sequence ID" value="PIC32644.1"/>
    <property type="molecule type" value="Genomic_DNA"/>
</dbReference>
<evidence type="ECO:0000313" key="1">
    <source>
        <dbReference type="EMBL" id="PIC32644.1"/>
    </source>
</evidence>
<proteinExistence type="predicted"/>
<keyword evidence="2" id="KW-1185">Reference proteome</keyword>
<comment type="caution">
    <text evidence="1">The sequence shown here is derived from an EMBL/GenBank/DDBJ whole genome shotgun (WGS) entry which is preliminary data.</text>
</comment>